<dbReference type="EMBL" id="QZKU01000038">
    <property type="protein sequence ID" value="RJP24264.1"/>
    <property type="molecule type" value="Genomic_DNA"/>
</dbReference>
<keyword evidence="1" id="KW-1133">Transmembrane helix</keyword>
<evidence type="ECO:0000313" key="3">
    <source>
        <dbReference type="Proteomes" id="UP000265882"/>
    </source>
</evidence>
<reference evidence="2 3" key="1">
    <citation type="journal article" date="2017" name="ISME J.">
        <title>Energy and carbon metabolisms in a deep terrestrial subsurface fluid microbial community.</title>
        <authorList>
            <person name="Momper L."/>
            <person name="Jungbluth S.P."/>
            <person name="Lee M.D."/>
            <person name="Amend J.P."/>
        </authorList>
    </citation>
    <scope>NUCLEOTIDE SEQUENCE [LARGE SCALE GENOMIC DNA]</scope>
    <source>
        <strain evidence="2">SURF_5</strain>
    </source>
</reference>
<keyword evidence="1" id="KW-0472">Membrane</keyword>
<evidence type="ECO:0000256" key="1">
    <source>
        <dbReference type="SAM" id="Phobius"/>
    </source>
</evidence>
<keyword evidence="1" id="KW-0812">Transmembrane</keyword>
<protein>
    <submittedName>
        <fullName evidence="2">Uncharacterized protein</fullName>
    </submittedName>
</protein>
<accession>A0A3A4P8F5</accession>
<feature type="transmembrane region" description="Helical" evidence="1">
    <location>
        <begin position="47"/>
        <end position="69"/>
    </location>
</feature>
<name>A0A3A4P8F5_ABYX5</name>
<feature type="transmembrane region" description="Helical" evidence="1">
    <location>
        <begin position="7"/>
        <end position="27"/>
    </location>
</feature>
<proteinExistence type="predicted"/>
<comment type="caution">
    <text evidence="2">The sequence shown here is derived from an EMBL/GenBank/DDBJ whole genome shotgun (WGS) entry which is preliminary data.</text>
</comment>
<dbReference type="AlphaFoldDB" id="A0A3A4P8F5"/>
<organism evidence="2 3">
    <name type="scientific">Abyssobacteria bacterium (strain SURF_5)</name>
    <dbReference type="NCBI Taxonomy" id="2093360"/>
    <lineage>
        <taxon>Bacteria</taxon>
        <taxon>Pseudomonadati</taxon>
        <taxon>Candidatus Hydrogenedentota</taxon>
        <taxon>Candidatus Abyssobacteria</taxon>
    </lineage>
</organism>
<sequence length="70" mass="7676">MQLTTDGILVLILGICSYGFSGPIARASWQINLRTGSETSEQTFLKIYEAAGIIFIFCAVLMFFGVLPLK</sequence>
<evidence type="ECO:0000313" key="2">
    <source>
        <dbReference type="EMBL" id="RJP24264.1"/>
    </source>
</evidence>
<dbReference type="Proteomes" id="UP000265882">
    <property type="component" value="Unassembled WGS sequence"/>
</dbReference>
<gene>
    <name evidence="2" type="ORF">C4520_04480</name>
</gene>